<proteinExistence type="predicted"/>
<evidence type="ECO:0000313" key="1">
    <source>
        <dbReference type="EMBL" id="CBJ12170.1"/>
    </source>
</evidence>
<evidence type="ECO:0000313" key="2">
    <source>
        <dbReference type="Proteomes" id="UP000001060"/>
    </source>
</evidence>
<gene>
    <name evidence="1" type="ordered locus">LLO_1793</name>
</gene>
<organism evidence="1 2">
    <name type="scientific">Legionella longbeachae serogroup 1 (strain NSW150)</name>
    <dbReference type="NCBI Taxonomy" id="661367"/>
    <lineage>
        <taxon>Bacteria</taxon>
        <taxon>Pseudomonadati</taxon>
        <taxon>Pseudomonadota</taxon>
        <taxon>Gammaproteobacteria</taxon>
        <taxon>Legionellales</taxon>
        <taxon>Legionellaceae</taxon>
        <taxon>Legionella</taxon>
    </lineage>
</organism>
<dbReference type="EMBL" id="FN650140">
    <property type="protein sequence ID" value="CBJ12170.1"/>
    <property type="molecule type" value="Genomic_DNA"/>
</dbReference>
<protein>
    <submittedName>
        <fullName evidence="1">Uncharacterized protein</fullName>
    </submittedName>
</protein>
<accession>D3HTC8</accession>
<dbReference type="HOGENOM" id="CLU_2569598_0_0_6"/>
<dbReference type="KEGG" id="llo:LLO_1793"/>
<sequence length="81" mass="9200">MDYSPDQNQSVIDLIKERTTLPCEKGDDNLIELEKNGEDNFLTTILVVDVIDFVEPLKALGYEIEYSSKVPLDSEKLFSAF</sequence>
<keyword evidence="2" id="KW-1185">Reference proteome</keyword>
<dbReference type="Proteomes" id="UP000001060">
    <property type="component" value="Chromosome"/>
</dbReference>
<reference evidence="1 2" key="1">
    <citation type="journal article" date="2010" name="PLoS Genet.">
        <title>Analysis of the Legionella longbeachae genome and transcriptome uncovers unique strategies to cause Legionnaires' disease.</title>
        <authorList>
            <person name="Cazalet C."/>
            <person name="Gomez-Valero L."/>
            <person name="Rusniok C."/>
            <person name="Lomma M."/>
            <person name="Dervins-Ravault D."/>
            <person name="Newton H."/>
            <person name="Sansom F."/>
            <person name="Jarraud S."/>
            <person name="Zidane N."/>
            <person name="Ma L."/>
            <person name="Bouchier C."/>
            <person name="Etienne J."/>
            <person name="Hartland E."/>
            <person name="Buchrieser C."/>
        </authorList>
    </citation>
    <scope>NUCLEOTIDE SEQUENCE [LARGE SCALE GENOMIC DNA]</scope>
    <source>
        <strain evidence="1 2">NSW150</strain>
    </source>
</reference>
<dbReference type="AlphaFoldDB" id="D3HTC8"/>
<name>D3HTC8_LEGLN</name>